<keyword evidence="4" id="KW-0175">Coiled coil</keyword>
<evidence type="ECO:0000256" key="1">
    <source>
        <dbReference type="ARBA" id="ARBA00010923"/>
    </source>
</evidence>
<reference evidence="7" key="1">
    <citation type="submission" date="2016-11" db="EMBL/GenBank/DDBJ databases">
        <authorList>
            <person name="Varghese N."/>
            <person name="Submissions S."/>
        </authorList>
    </citation>
    <scope>NUCLEOTIDE SEQUENCE [LARGE SCALE GENOMIC DNA]</scope>
    <source>
        <strain evidence="7">DSM 1811</strain>
    </source>
</reference>
<dbReference type="GO" id="GO:0003677">
    <property type="term" value="F:DNA binding"/>
    <property type="evidence" value="ECO:0007669"/>
    <property type="project" value="UniProtKB-KW"/>
</dbReference>
<dbReference type="InterPro" id="IPR044946">
    <property type="entry name" value="Restrct_endonuc_typeI_TRD_sf"/>
</dbReference>
<keyword evidence="3" id="KW-0238">DNA-binding</keyword>
<evidence type="ECO:0000256" key="2">
    <source>
        <dbReference type="ARBA" id="ARBA00022747"/>
    </source>
</evidence>
<name>A0A1M7JHG1_9FLAO</name>
<comment type="similarity">
    <text evidence="1">Belongs to the type-I restriction system S methylase family.</text>
</comment>
<accession>A0A1M7JHG1</accession>
<sequence length="540" mass="62973">MKNWKKVKLGSLLTESKIVSENPNTENRIRVKLNILGVEKRPDIKEKKGATKYYTRKAGQFVYGKQNLHKGAFGIIPKELDNFESSLDIPAFDVNDSCYPEWIFYFFKKGNFYLKLENLAKGVGSKRIHPKQIYQLDIYLPSKEEQRRVLDEIERVEASNQKLIRELQLQEENLAKLRKSIFNDAVQGKLTLEWREQNPTVETVNQLLKKIKVEKEKFFQYNKIKKEKPLPKIPNEKTPFDIPESWSWCKFQDIYNYIEAGKSPKCLPYPAENNQWGVIKISAISWGTFQEQENKTLPLNFSPFVEKEIKPGDFILTRANTRELVARSVIVGENVREKLLLNDKTLRVNVSKFINEEYLNLANNSPYARDHYSKIASGTSDSMKNISRLDISLMNFPIPPFDEQKEIVKKINQLQSNCNQIEYEIISNKKNSEKLMQSVLSELLGDENSSLFSKISIVKRNDIPTREIKYNSKTTNMDLIKLLKENGKLHAEDLWKMSEHYDDKNINDSIDKFYTDLKNKIEIDKTIKESNDDKGYIELV</sequence>
<keyword evidence="2" id="KW-0680">Restriction system</keyword>
<dbReference type="Gene3D" id="3.90.220.20">
    <property type="entry name" value="DNA methylase specificity domains"/>
    <property type="match status" value="2"/>
</dbReference>
<keyword evidence="7" id="KW-1185">Reference proteome</keyword>
<dbReference type="OrthoDB" id="9816225at2"/>
<dbReference type="CDD" id="cd17261">
    <property type="entry name" value="RMtype1_S_EcoKI-TRD2-CR2_like"/>
    <property type="match status" value="1"/>
</dbReference>
<dbReference type="GO" id="GO:0009307">
    <property type="term" value="P:DNA restriction-modification system"/>
    <property type="evidence" value="ECO:0007669"/>
    <property type="project" value="UniProtKB-KW"/>
</dbReference>
<evidence type="ECO:0000259" key="5">
    <source>
        <dbReference type="Pfam" id="PF01420"/>
    </source>
</evidence>
<feature type="domain" description="Type I restriction modification DNA specificity" evidence="5">
    <location>
        <begin position="246"/>
        <end position="426"/>
    </location>
</feature>
<dbReference type="InterPro" id="IPR000055">
    <property type="entry name" value="Restrct_endonuc_typeI_TRD"/>
</dbReference>
<dbReference type="Pfam" id="PF01420">
    <property type="entry name" value="Methylase_S"/>
    <property type="match status" value="1"/>
</dbReference>
<dbReference type="RefSeq" id="WP_072974231.1">
    <property type="nucleotide sequence ID" value="NZ_FRBY01000005.1"/>
</dbReference>
<dbReference type="EMBL" id="FRBY01000005">
    <property type="protein sequence ID" value="SHM51947.1"/>
    <property type="molecule type" value="Genomic_DNA"/>
</dbReference>
<evidence type="ECO:0000313" key="6">
    <source>
        <dbReference type="EMBL" id="SHM51947.1"/>
    </source>
</evidence>
<evidence type="ECO:0000256" key="4">
    <source>
        <dbReference type="SAM" id="Coils"/>
    </source>
</evidence>
<organism evidence="6 7">
    <name type="scientific">Flavobacterium saccharophilum</name>
    <dbReference type="NCBI Taxonomy" id="29534"/>
    <lineage>
        <taxon>Bacteria</taxon>
        <taxon>Pseudomonadati</taxon>
        <taxon>Bacteroidota</taxon>
        <taxon>Flavobacteriia</taxon>
        <taxon>Flavobacteriales</taxon>
        <taxon>Flavobacteriaceae</taxon>
        <taxon>Flavobacterium</taxon>
    </lineage>
</organism>
<evidence type="ECO:0000313" key="7">
    <source>
        <dbReference type="Proteomes" id="UP000184121"/>
    </source>
</evidence>
<dbReference type="SUPFAM" id="SSF116734">
    <property type="entry name" value="DNA methylase specificity domain"/>
    <property type="match status" value="2"/>
</dbReference>
<dbReference type="PANTHER" id="PTHR43140">
    <property type="entry name" value="TYPE-1 RESTRICTION ENZYME ECOKI SPECIFICITY PROTEIN"/>
    <property type="match status" value="1"/>
</dbReference>
<dbReference type="InterPro" id="IPR051212">
    <property type="entry name" value="Type-I_RE_S_subunit"/>
</dbReference>
<protein>
    <submittedName>
        <fullName evidence="6">Type I restriction modification DNA specificity domain-containing protein</fullName>
    </submittedName>
</protein>
<evidence type="ECO:0000256" key="3">
    <source>
        <dbReference type="ARBA" id="ARBA00023125"/>
    </source>
</evidence>
<feature type="coiled-coil region" evidence="4">
    <location>
        <begin position="146"/>
        <end position="180"/>
    </location>
</feature>
<dbReference type="AlphaFoldDB" id="A0A1M7JHG1"/>
<proteinExistence type="inferred from homology"/>
<dbReference type="Proteomes" id="UP000184121">
    <property type="component" value="Unassembled WGS sequence"/>
</dbReference>
<gene>
    <name evidence="6" type="ORF">SAMN05444366_3341</name>
</gene>
<dbReference type="STRING" id="29534.SAMN05444366_3341"/>
<dbReference type="PANTHER" id="PTHR43140:SF1">
    <property type="entry name" value="TYPE I RESTRICTION ENZYME ECOKI SPECIFICITY SUBUNIT"/>
    <property type="match status" value="1"/>
</dbReference>